<dbReference type="GO" id="GO:0009055">
    <property type="term" value="F:electron transfer activity"/>
    <property type="evidence" value="ECO:0007669"/>
    <property type="project" value="InterPro"/>
</dbReference>
<keyword evidence="1 4" id="KW-0349">Heme</keyword>
<proteinExistence type="predicted"/>
<dbReference type="SUPFAM" id="SSF46626">
    <property type="entry name" value="Cytochrome c"/>
    <property type="match status" value="1"/>
</dbReference>
<dbReference type="OrthoDB" id="5514238at2"/>
<organism evidence="6 7">
    <name type="scientific">Pseudoruegeria aquimaris</name>
    <dbReference type="NCBI Taxonomy" id="393663"/>
    <lineage>
        <taxon>Bacteria</taxon>
        <taxon>Pseudomonadati</taxon>
        <taxon>Pseudomonadota</taxon>
        <taxon>Alphaproteobacteria</taxon>
        <taxon>Rhodobacterales</taxon>
        <taxon>Roseobacteraceae</taxon>
        <taxon>Pseudoruegeria</taxon>
    </lineage>
</organism>
<gene>
    <name evidence="6" type="ORF">PSA7680_03508</name>
</gene>
<evidence type="ECO:0000256" key="2">
    <source>
        <dbReference type="ARBA" id="ARBA00022723"/>
    </source>
</evidence>
<dbReference type="EMBL" id="FWFQ01000040">
    <property type="protein sequence ID" value="SLN66269.1"/>
    <property type="molecule type" value="Genomic_DNA"/>
</dbReference>
<dbReference type="PROSITE" id="PS51257">
    <property type="entry name" value="PROKAR_LIPOPROTEIN"/>
    <property type="match status" value="1"/>
</dbReference>
<dbReference type="AlphaFoldDB" id="A0A1Y5TK86"/>
<evidence type="ECO:0000256" key="3">
    <source>
        <dbReference type="ARBA" id="ARBA00023004"/>
    </source>
</evidence>
<evidence type="ECO:0000313" key="7">
    <source>
        <dbReference type="Proteomes" id="UP000193409"/>
    </source>
</evidence>
<dbReference type="InterPro" id="IPR009056">
    <property type="entry name" value="Cyt_c-like_dom"/>
</dbReference>
<dbReference type="GO" id="GO:0046872">
    <property type="term" value="F:metal ion binding"/>
    <property type="evidence" value="ECO:0007669"/>
    <property type="project" value="UniProtKB-KW"/>
</dbReference>
<feature type="domain" description="Cytochrome c" evidence="5">
    <location>
        <begin position="27"/>
        <end position="139"/>
    </location>
</feature>
<accession>A0A1Y5TK86</accession>
<dbReference type="RefSeq" id="WP_085869987.1">
    <property type="nucleotide sequence ID" value="NZ_FWFQ01000040.1"/>
</dbReference>
<name>A0A1Y5TK86_9RHOB</name>
<evidence type="ECO:0000256" key="4">
    <source>
        <dbReference type="PROSITE-ProRule" id="PRU00433"/>
    </source>
</evidence>
<evidence type="ECO:0000259" key="5">
    <source>
        <dbReference type="PROSITE" id="PS51007"/>
    </source>
</evidence>
<keyword evidence="7" id="KW-1185">Reference proteome</keyword>
<keyword evidence="3 4" id="KW-0408">Iron</keyword>
<dbReference type="InterPro" id="IPR036909">
    <property type="entry name" value="Cyt_c-like_dom_sf"/>
</dbReference>
<dbReference type="Gene3D" id="1.10.760.10">
    <property type="entry name" value="Cytochrome c-like domain"/>
    <property type="match status" value="1"/>
</dbReference>
<sequence length="140" mass="14324">MNTRMKQMIYGGGLALGLVACTQATIPPVAQGQATYEQYCAQCHGAGGRGDGPLAGSLPGGRAPDLTGISAANGGTFPALDVMNQIDGYFREGNHASLMPEFGEILADGPTVILEGADGSETPTPALLADLAAYIETLQR</sequence>
<dbReference type="Pfam" id="PF13442">
    <property type="entry name" value="Cytochrome_CBB3"/>
    <property type="match status" value="1"/>
</dbReference>
<evidence type="ECO:0000313" key="6">
    <source>
        <dbReference type="EMBL" id="SLN66269.1"/>
    </source>
</evidence>
<keyword evidence="2 4" id="KW-0479">Metal-binding</keyword>
<dbReference type="Proteomes" id="UP000193409">
    <property type="component" value="Unassembled WGS sequence"/>
</dbReference>
<protein>
    <submittedName>
        <fullName evidence="6">Cytochrome c</fullName>
    </submittedName>
</protein>
<evidence type="ECO:0000256" key="1">
    <source>
        <dbReference type="ARBA" id="ARBA00022617"/>
    </source>
</evidence>
<dbReference type="PROSITE" id="PS51007">
    <property type="entry name" value="CYTC"/>
    <property type="match status" value="1"/>
</dbReference>
<dbReference type="GO" id="GO:0020037">
    <property type="term" value="F:heme binding"/>
    <property type="evidence" value="ECO:0007669"/>
    <property type="project" value="InterPro"/>
</dbReference>
<reference evidence="6 7" key="1">
    <citation type="submission" date="2017-03" db="EMBL/GenBank/DDBJ databases">
        <authorList>
            <person name="Afonso C.L."/>
            <person name="Miller P.J."/>
            <person name="Scott M.A."/>
            <person name="Spackman E."/>
            <person name="Goraichik I."/>
            <person name="Dimitrov K.M."/>
            <person name="Suarez D.L."/>
            <person name="Swayne D.E."/>
        </authorList>
    </citation>
    <scope>NUCLEOTIDE SEQUENCE [LARGE SCALE GENOMIC DNA]</scope>
    <source>
        <strain evidence="6 7">CECT 7680</strain>
    </source>
</reference>